<evidence type="ECO:0008006" key="4">
    <source>
        <dbReference type="Google" id="ProtNLM"/>
    </source>
</evidence>
<evidence type="ECO:0000313" key="2">
    <source>
        <dbReference type="EMBL" id="NHO34080.1"/>
    </source>
</evidence>
<name>A0ABX0KI58_9PROT</name>
<protein>
    <recommendedName>
        <fullName evidence="4">Lipoprotein</fullName>
    </recommendedName>
</protein>
<keyword evidence="3" id="KW-1185">Reference proteome</keyword>
<keyword evidence="1" id="KW-0732">Signal</keyword>
<feature type="signal peptide" evidence="1">
    <location>
        <begin position="1"/>
        <end position="20"/>
    </location>
</feature>
<feature type="chain" id="PRO_5045342247" description="Lipoprotein" evidence="1">
    <location>
        <begin position="21"/>
        <end position="120"/>
    </location>
</feature>
<gene>
    <name evidence="2" type="ORF">GOB84_16350</name>
</gene>
<organism evidence="2 3">
    <name type="scientific">Acetobacter fallax</name>
    <dbReference type="NCBI Taxonomy" id="1737473"/>
    <lineage>
        <taxon>Bacteria</taxon>
        <taxon>Pseudomonadati</taxon>
        <taxon>Pseudomonadota</taxon>
        <taxon>Alphaproteobacteria</taxon>
        <taxon>Acetobacterales</taxon>
        <taxon>Acetobacteraceae</taxon>
        <taxon>Acetobacter</taxon>
    </lineage>
</organism>
<dbReference type="Proteomes" id="UP000615326">
    <property type="component" value="Unassembled WGS sequence"/>
</dbReference>
<sequence>MTFNLRLPVFMAIFALPLSACSQASCLEKYYDWNYDRMPLGEAVQKVSERSGCPIQIDHARIRNKTSHEIHLNRQPYQAMRHMLWGTGMAVSRTETGMTIVSRHPGEDAAVEAPSATRGN</sequence>
<reference evidence="2 3" key="1">
    <citation type="journal article" date="2020" name="Int. J. Syst. Evol. Microbiol.">
        <title>Novel acetic acid bacteria from cider fermentations: Acetobacter conturbans sp. nov. and Acetobacter fallax sp. nov.</title>
        <authorList>
            <person name="Sombolestani A.S."/>
            <person name="Cleenwerck I."/>
            <person name="Cnockaert M."/>
            <person name="Borremans W."/>
            <person name="Wieme A.D."/>
            <person name="De Vuyst L."/>
            <person name="Vandamme P."/>
        </authorList>
    </citation>
    <scope>NUCLEOTIDE SEQUENCE [LARGE SCALE GENOMIC DNA]</scope>
    <source>
        <strain evidence="2 3">LMG 1637</strain>
    </source>
</reference>
<dbReference type="RefSeq" id="WP_173578540.1">
    <property type="nucleotide sequence ID" value="NZ_WOSW01000052.1"/>
</dbReference>
<comment type="caution">
    <text evidence="2">The sequence shown here is derived from an EMBL/GenBank/DDBJ whole genome shotgun (WGS) entry which is preliminary data.</text>
</comment>
<evidence type="ECO:0000313" key="3">
    <source>
        <dbReference type="Proteomes" id="UP000615326"/>
    </source>
</evidence>
<dbReference type="EMBL" id="WOSW01000052">
    <property type="protein sequence ID" value="NHO34080.1"/>
    <property type="molecule type" value="Genomic_DNA"/>
</dbReference>
<accession>A0ABX0KI58</accession>
<dbReference type="Gene3D" id="3.55.50.30">
    <property type="match status" value="1"/>
</dbReference>
<proteinExistence type="predicted"/>
<evidence type="ECO:0000256" key="1">
    <source>
        <dbReference type="SAM" id="SignalP"/>
    </source>
</evidence>